<proteinExistence type="predicted"/>
<name>A0A7M5VDI0_9CNID</name>
<sequence>MQIRLNETREKLADTIQRKLDFEEAFKELKEDMEAVRDESNVERDRLNAMIGDTRAKIEAQQKINFEQSQEVEYYQQKSDEKDEQITEVLEKITFHEIRVKELENIVKDLSARLEKKCKENAALIESAAMCKDDHLSLIIRYREDKKKLENDITLLNSELQIGQNDYDNFQTQKIRAMHLLDAALLAGRKDKDEAEEMQKSLRNVKDDLLHQTSECTRLKRENIDLEIIIDQTKQDHLATIEVLQKQTNEYQTSLANERKGRVMLQHKRDDIQKKSSVFFMNYSQFATDITKEINEGKLAHQRQTRKGKDLQDGFKKAETQIKTRQEDLLKAKEDYVKLNKSLKGRANKLQKSINALEEDLKKRTEKYEQGVPVFKELQEMHKRKVEDYEKMKKHIVDIKSKKVDLENSVLKKQDQLHKLEGPKSIVYKELQEVRKEYKTQVHEETVEVRGIENEIFIASQRLNAIRKENKKLTNFSRRILNL</sequence>
<evidence type="ECO:0000256" key="1">
    <source>
        <dbReference type="SAM" id="Coils"/>
    </source>
</evidence>
<dbReference type="PANTHER" id="PTHR35347:SF1">
    <property type="entry name" value="COILED-COIL DOMAIN-CONTAINING PROTEIN 175"/>
    <property type="match status" value="1"/>
</dbReference>
<evidence type="ECO:0000313" key="2">
    <source>
        <dbReference type="EnsemblMetazoa" id="CLYHEMP007886.1"/>
    </source>
</evidence>
<evidence type="ECO:0000313" key="3">
    <source>
        <dbReference type="Proteomes" id="UP000594262"/>
    </source>
</evidence>
<feature type="coiled-coil region" evidence="1">
    <location>
        <begin position="315"/>
        <end position="367"/>
    </location>
</feature>
<dbReference type="EnsemblMetazoa" id="CLYHEMT007886.1">
    <property type="protein sequence ID" value="CLYHEMP007886.1"/>
    <property type="gene ID" value="CLYHEMG007886"/>
</dbReference>
<accession>A0A7M5VDI0</accession>
<dbReference type="AlphaFoldDB" id="A0A7M5VDI0"/>
<feature type="coiled-coil region" evidence="1">
    <location>
        <begin position="428"/>
        <end position="455"/>
    </location>
</feature>
<dbReference type="OrthoDB" id="5978448at2759"/>
<dbReference type="Proteomes" id="UP000594262">
    <property type="component" value="Unplaced"/>
</dbReference>
<dbReference type="PANTHER" id="PTHR35347">
    <property type="entry name" value="COILED-COIL DOMAIN-CONTAINING PROTEIN 175"/>
    <property type="match status" value="1"/>
</dbReference>
<feature type="coiled-coil region" evidence="1">
    <location>
        <begin position="192"/>
        <end position="236"/>
    </location>
</feature>
<feature type="coiled-coil region" evidence="1">
    <location>
        <begin position="5"/>
        <end position="46"/>
    </location>
</feature>
<protein>
    <submittedName>
        <fullName evidence="2">Uncharacterized protein</fullName>
    </submittedName>
</protein>
<reference evidence="2" key="1">
    <citation type="submission" date="2021-01" db="UniProtKB">
        <authorList>
            <consortium name="EnsemblMetazoa"/>
        </authorList>
    </citation>
    <scope>IDENTIFICATION</scope>
</reference>
<dbReference type="InterPro" id="IPR038834">
    <property type="entry name" value="CCDC175"/>
</dbReference>
<organism evidence="2 3">
    <name type="scientific">Clytia hemisphaerica</name>
    <dbReference type="NCBI Taxonomy" id="252671"/>
    <lineage>
        <taxon>Eukaryota</taxon>
        <taxon>Metazoa</taxon>
        <taxon>Cnidaria</taxon>
        <taxon>Hydrozoa</taxon>
        <taxon>Hydroidolina</taxon>
        <taxon>Leptothecata</taxon>
        <taxon>Obeliida</taxon>
        <taxon>Clytiidae</taxon>
        <taxon>Clytia</taxon>
    </lineage>
</organism>
<feature type="coiled-coil region" evidence="1">
    <location>
        <begin position="93"/>
        <end position="166"/>
    </location>
</feature>
<keyword evidence="1" id="KW-0175">Coiled coil</keyword>
<keyword evidence="3" id="KW-1185">Reference proteome</keyword>